<proteinExistence type="predicted"/>
<name>A0A0L1IZX3_ASPN3</name>
<dbReference type="STRING" id="1509407.A0A0L1IZX3"/>
<evidence type="ECO:0000313" key="2">
    <source>
        <dbReference type="EMBL" id="KNG85111.1"/>
    </source>
</evidence>
<gene>
    <name evidence="2" type="ORF">ANOM_007088</name>
</gene>
<dbReference type="PANTHER" id="PTHR43775">
    <property type="entry name" value="FATTY ACID SYNTHASE"/>
    <property type="match status" value="1"/>
</dbReference>
<dbReference type="GO" id="GO:0044550">
    <property type="term" value="P:secondary metabolite biosynthetic process"/>
    <property type="evidence" value="ECO:0007669"/>
    <property type="project" value="TreeGrafter"/>
</dbReference>
<evidence type="ECO:0000259" key="1">
    <source>
        <dbReference type="Pfam" id="PF08659"/>
    </source>
</evidence>
<dbReference type="AlphaFoldDB" id="A0A0L1IZX3"/>
<keyword evidence="3" id="KW-1185">Reference proteome</keyword>
<accession>A0A0L1IZX3</accession>
<comment type="caution">
    <text evidence="2">The sequence shown here is derived from an EMBL/GenBank/DDBJ whole genome shotgun (WGS) entry which is preliminary data.</text>
</comment>
<dbReference type="PANTHER" id="PTHR43775:SF29">
    <property type="entry name" value="ASPERFURANONE POLYKETIDE SYNTHASE AFOG-RELATED"/>
    <property type="match status" value="1"/>
</dbReference>
<dbReference type="Proteomes" id="UP000037505">
    <property type="component" value="Unassembled WGS sequence"/>
</dbReference>
<protein>
    <recommendedName>
        <fullName evidence="1">Ketoreductase (KR) domain-containing protein</fullName>
    </recommendedName>
</protein>
<dbReference type="SUPFAM" id="SSF51735">
    <property type="entry name" value="NAD(P)-binding Rossmann-fold domains"/>
    <property type="match status" value="1"/>
</dbReference>
<dbReference type="GeneID" id="26808892"/>
<dbReference type="InterPro" id="IPR013968">
    <property type="entry name" value="PKS_KR"/>
</dbReference>
<evidence type="ECO:0000313" key="3">
    <source>
        <dbReference type="Proteomes" id="UP000037505"/>
    </source>
</evidence>
<dbReference type="Pfam" id="PF08659">
    <property type="entry name" value="KR"/>
    <property type="match status" value="1"/>
</dbReference>
<dbReference type="RefSeq" id="XP_015406034.1">
    <property type="nucleotide sequence ID" value="XM_015552344.1"/>
</dbReference>
<dbReference type="GO" id="GO:0004312">
    <property type="term" value="F:fatty acid synthase activity"/>
    <property type="evidence" value="ECO:0007669"/>
    <property type="project" value="TreeGrafter"/>
</dbReference>
<feature type="domain" description="Ketoreductase (KR)" evidence="1">
    <location>
        <begin position="26"/>
        <end position="94"/>
    </location>
</feature>
<sequence length="155" mass="17904">MSPIKWRFMRRWSLKTSFSRVQPIDCLKSYVNGMWDLHHHLLSGLDSLVILSSFASVASSPGQSNYTTGNTFHDELAKYRLRQRENAVSLDFSMFLHEEEAAKRSSQIRSVLDLVQPGVIALLEHYCDKRHVYRIDSLIAVEMRTFLLEISSIID</sequence>
<dbReference type="Gene3D" id="3.40.50.720">
    <property type="entry name" value="NAD(P)-binding Rossmann-like Domain"/>
    <property type="match status" value="1"/>
</dbReference>
<reference evidence="2 3" key="1">
    <citation type="submission" date="2014-06" db="EMBL/GenBank/DDBJ databases">
        <title>The Genome of the Aflatoxigenic Filamentous Fungus Aspergillus nomius.</title>
        <authorList>
            <person name="Moore M.G."/>
            <person name="Shannon B.M."/>
            <person name="Brian M.M."/>
        </authorList>
    </citation>
    <scope>NUCLEOTIDE SEQUENCE [LARGE SCALE GENOMIC DNA]</scope>
    <source>
        <strain evidence="2 3">NRRL 13137</strain>
    </source>
</reference>
<dbReference type="InterPro" id="IPR050091">
    <property type="entry name" value="PKS_NRPS_Biosynth_Enz"/>
</dbReference>
<dbReference type="InterPro" id="IPR036291">
    <property type="entry name" value="NAD(P)-bd_dom_sf"/>
</dbReference>
<organism evidence="2 3">
    <name type="scientific">Aspergillus nomiae NRRL (strain ATCC 15546 / NRRL 13137 / CBS 260.88 / M93)</name>
    <dbReference type="NCBI Taxonomy" id="1509407"/>
    <lineage>
        <taxon>Eukaryota</taxon>
        <taxon>Fungi</taxon>
        <taxon>Dikarya</taxon>
        <taxon>Ascomycota</taxon>
        <taxon>Pezizomycotina</taxon>
        <taxon>Eurotiomycetes</taxon>
        <taxon>Eurotiomycetidae</taxon>
        <taxon>Eurotiales</taxon>
        <taxon>Aspergillaceae</taxon>
        <taxon>Aspergillus</taxon>
        <taxon>Aspergillus subgen. Circumdati</taxon>
    </lineage>
</organism>
<dbReference type="GO" id="GO:0006633">
    <property type="term" value="P:fatty acid biosynthetic process"/>
    <property type="evidence" value="ECO:0007669"/>
    <property type="project" value="TreeGrafter"/>
</dbReference>
<dbReference type="EMBL" id="JNOM01000172">
    <property type="protein sequence ID" value="KNG85111.1"/>
    <property type="molecule type" value="Genomic_DNA"/>
</dbReference>